<dbReference type="InterPro" id="IPR006578">
    <property type="entry name" value="MADF-dom"/>
</dbReference>
<comment type="caution">
    <text evidence="2">The sequence shown here is derived from an EMBL/GenBank/DDBJ whole genome shotgun (WGS) entry which is preliminary data.</text>
</comment>
<dbReference type="Proteomes" id="UP001431783">
    <property type="component" value="Unassembled WGS sequence"/>
</dbReference>
<dbReference type="AlphaFoldDB" id="A0AAW1UGL3"/>
<reference evidence="2 3" key="1">
    <citation type="submission" date="2023-03" db="EMBL/GenBank/DDBJ databases">
        <title>Genome insight into feeding habits of ladybird beetles.</title>
        <authorList>
            <person name="Li H.-S."/>
            <person name="Huang Y.-H."/>
            <person name="Pang H."/>
        </authorList>
    </citation>
    <scope>NUCLEOTIDE SEQUENCE [LARGE SCALE GENOMIC DNA]</scope>
    <source>
        <strain evidence="2">SYSU_2023b</strain>
        <tissue evidence="2">Whole body</tissue>
    </source>
</reference>
<organism evidence="2 3">
    <name type="scientific">Henosepilachna vigintioctopunctata</name>
    <dbReference type="NCBI Taxonomy" id="420089"/>
    <lineage>
        <taxon>Eukaryota</taxon>
        <taxon>Metazoa</taxon>
        <taxon>Ecdysozoa</taxon>
        <taxon>Arthropoda</taxon>
        <taxon>Hexapoda</taxon>
        <taxon>Insecta</taxon>
        <taxon>Pterygota</taxon>
        <taxon>Neoptera</taxon>
        <taxon>Endopterygota</taxon>
        <taxon>Coleoptera</taxon>
        <taxon>Polyphaga</taxon>
        <taxon>Cucujiformia</taxon>
        <taxon>Coccinelloidea</taxon>
        <taxon>Coccinellidae</taxon>
        <taxon>Epilachninae</taxon>
        <taxon>Epilachnini</taxon>
        <taxon>Henosepilachna</taxon>
    </lineage>
</organism>
<dbReference type="SMART" id="SM00595">
    <property type="entry name" value="MADF"/>
    <property type="match status" value="1"/>
</dbReference>
<proteinExistence type="predicted"/>
<keyword evidence="3" id="KW-1185">Reference proteome</keyword>
<dbReference type="PANTHER" id="PTHR21505">
    <property type="entry name" value="MADF DOMAIN-CONTAINING PROTEIN-RELATED"/>
    <property type="match status" value="1"/>
</dbReference>
<evidence type="ECO:0000313" key="2">
    <source>
        <dbReference type="EMBL" id="KAK9880200.1"/>
    </source>
</evidence>
<feature type="domain" description="MADF" evidence="1">
    <location>
        <begin position="10"/>
        <end position="108"/>
    </location>
</feature>
<sequence>MSWSKDQVIILIEEYQKHECLYAVKSKLFKNRHARQKALEEIQSILKKIRPEVNISEIKSKFQALKSNFITEYKKYTDSQRSGMATEDIYTPTIWYFNYFFFLLDHIEARNSFDLIAESNQSCNLLDETVNTEDCIENVEQEFVVSSEGILCSDDSKYSEVSIHRPKKKKKKKIVDLKNEQVNQQNDKIVQMASRALENISKSLSGTEDKDGSNKNIRDEDETLASYLVSRLKQIKRRDIRLQVEEKLIIMIFEGIKTSNNVDRSFEDHDY</sequence>
<dbReference type="PROSITE" id="PS51029">
    <property type="entry name" value="MADF"/>
    <property type="match status" value="1"/>
</dbReference>
<dbReference type="PANTHER" id="PTHR21505:SF12">
    <property type="entry name" value="MADF DOMAIN-CONTAINING PROTEIN-RELATED"/>
    <property type="match status" value="1"/>
</dbReference>
<evidence type="ECO:0000259" key="1">
    <source>
        <dbReference type="PROSITE" id="PS51029"/>
    </source>
</evidence>
<protein>
    <recommendedName>
        <fullName evidence="1">MADF domain-containing protein</fullName>
    </recommendedName>
</protein>
<name>A0AAW1UGL3_9CUCU</name>
<dbReference type="Pfam" id="PF10545">
    <property type="entry name" value="MADF_DNA_bdg"/>
    <property type="match status" value="1"/>
</dbReference>
<dbReference type="EMBL" id="JARQZJ010000064">
    <property type="protein sequence ID" value="KAK9880200.1"/>
    <property type="molecule type" value="Genomic_DNA"/>
</dbReference>
<evidence type="ECO:0000313" key="3">
    <source>
        <dbReference type="Proteomes" id="UP001431783"/>
    </source>
</evidence>
<gene>
    <name evidence="2" type="ORF">WA026_010074</name>
</gene>
<accession>A0AAW1UGL3</accession>